<dbReference type="InterPro" id="IPR013083">
    <property type="entry name" value="Znf_RING/FYVE/PHD"/>
</dbReference>
<evidence type="ECO:0000256" key="1">
    <source>
        <dbReference type="PROSITE-ProRule" id="PRU00042"/>
    </source>
</evidence>
<dbReference type="OMA" id="CEFERWI"/>
<dbReference type="EMBL" id="VCGU01000458">
    <property type="protein sequence ID" value="TRY62829.1"/>
    <property type="molecule type" value="Genomic_DNA"/>
</dbReference>
<dbReference type="SMART" id="SM00355">
    <property type="entry name" value="ZnF_C2H2"/>
    <property type="match status" value="2"/>
</dbReference>
<name>A0A553NBU2_TIGCA</name>
<feature type="compositionally biased region" description="Polar residues" evidence="2">
    <location>
        <begin position="41"/>
        <end position="53"/>
    </location>
</feature>
<dbReference type="GO" id="GO:0072383">
    <property type="term" value="P:plus-end-directed vesicle transport along microtubule"/>
    <property type="evidence" value="ECO:0007669"/>
    <property type="project" value="TreeGrafter"/>
</dbReference>
<dbReference type="SUPFAM" id="SSF57997">
    <property type="entry name" value="Tropomyosin"/>
    <property type="match status" value="1"/>
</dbReference>
<dbReference type="SUPFAM" id="SSF57903">
    <property type="entry name" value="FYVE/PHD zinc finger"/>
    <property type="match status" value="1"/>
</dbReference>
<feature type="region of interest" description="Disordered" evidence="2">
    <location>
        <begin position="161"/>
        <end position="240"/>
    </location>
</feature>
<evidence type="ECO:0000313" key="4">
    <source>
        <dbReference type="EMBL" id="TRY62829.1"/>
    </source>
</evidence>
<dbReference type="InterPro" id="IPR011011">
    <property type="entry name" value="Znf_FYVE_PHD"/>
</dbReference>
<dbReference type="PROSITE" id="PS00028">
    <property type="entry name" value="ZINC_FINGER_C2H2_1"/>
    <property type="match status" value="1"/>
</dbReference>
<feature type="domain" description="C2H2-type" evidence="3">
    <location>
        <begin position="122"/>
        <end position="145"/>
    </location>
</feature>
<evidence type="ECO:0000313" key="5">
    <source>
        <dbReference type="Proteomes" id="UP000318571"/>
    </source>
</evidence>
<dbReference type="GO" id="GO:0008270">
    <property type="term" value="F:zinc ion binding"/>
    <property type="evidence" value="ECO:0007669"/>
    <property type="project" value="UniProtKB-KW"/>
</dbReference>
<evidence type="ECO:0000259" key="3">
    <source>
        <dbReference type="PROSITE" id="PS50157"/>
    </source>
</evidence>
<evidence type="ECO:0000256" key="2">
    <source>
        <dbReference type="SAM" id="MobiDB-lite"/>
    </source>
</evidence>
<protein>
    <recommendedName>
        <fullName evidence="3">C2H2-type domain-containing protein</fullName>
    </recommendedName>
</protein>
<sequence length="952" mass="107578">MHYGCEHNVSMELYLKRQGKSSANPATMTTSKEIPPVKDLSSPTVSESGQNTFEKPPPKPPLESLDPDRGSSTNFGSSSSKKSTTYLCTVCRDKRTFITQKSLNYHLMLVHFFPNLSKVGPYDCNQCDGKFSERNLFARHFLEAHFETYLLEFKANGNKPPRAASGLVSKIKSKPKSDKLDLVSTSSDGKESASSKPQTKPSSGRRNPSQSFDDALGSPQSPGEAKSESAHGPRVRKTIHNISTARQRLVKNWEKSSFDAHNSKIEELEADIETLKESHKEAMNTKVCEFERWIQKKETALEEEEKCRKSVEQKLEQANVDVVDLQKQLEQAQTNCSTLETIVAEKLSANSKISKEKKTLEKNMKTLQEEVSSLQENDRATKEKLEEESEKTKAKEVALTEKEEELKELSLARERDVAESEKKRVELLETERNVLLESLERLQKILNDFESIVDEKNDKIKELNARLEDNETNLEEAMQKIKDQKGIDREKRDLHRQIKQLQSTLKDWESRQFNNLKLIDSLQKENTELKVRIKNFDENNTGAEEELSHLKSAFKAKERDLNNVRQQLNELEKDKAKIEARMRSKSDEIFSLQNRNDALDTQVRDLEREIRNAAATSVNQASVDDLRQELTNQEGELRHLRMTLMNVKSQYNDQKAENVKLKEMVENAKARNDTFESDYSKLVTEHATVTSVLKHKNQARLTGIKTVDQMREDSTISVKEEPLDNLEDIEDLAEFDSLPGASRVDTSKAILFDVPAVIDKGTPASDFQPNKVFNAAAPLLEGSASPDLDSFFPESQANLPPLSFISDPSKMSTVAKRPSKSVKPTVGKKPAKKKKPKSSVLVDVTAAYDDRDDIVCGICEQFDPPVSPENSGDKRKRAKYTTEWVGCDCDRWFHRQCTKLSRVSDKFSCRSVKMKCLKTKSTSTTGSKKATNNSNSATFPGSSVFDSVELLP</sequence>
<dbReference type="Gene3D" id="3.30.160.60">
    <property type="entry name" value="Classic Zinc Finger"/>
    <property type="match status" value="1"/>
</dbReference>
<dbReference type="GO" id="GO:0005764">
    <property type="term" value="C:lysosome"/>
    <property type="evidence" value="ECO:0007669"/>
    <property type="project" value="TreeGrafter"/>
</dbReference>
<feature type="compositionally biased region" description="Low complexity" evidence="2">
    <location>
        <begin position="70"/>
        <end position="81"/>
    </location>
</feature>
<dbReference type="CDD" id="cd15517">
    <property type="entry name" value="PHD_TCF19_like"/>
    <property type="match status" value="1"/>
</dbReference>
<feature type="compositionally biased region" description="Polar residues" evidence="2">
    <location>
        <begin position="20"/>
        <end position="32"/>
    </location>
</feature>
<reference evidence="4 5" key="1">
    <citation type="journal article" date="2018" name="Nat. Ecol. Evol.">
        <title>Genomic signatures of mitonuclear coevolution across populations of Tigriopus californicus.</title>
        <authorList>
            <person name="Barreto F.S."/>
            <person name="Watson E.T."/>
            <person name="Lima T.G."/>
            <person name="Willett C.S."/>
            <person name="Edmands S."/>
            <person name="Li W."/>
            <person name="Burton R.S."/>
        </authorList>
    </citation>
    <scope>NUCLEOTIDE SEQUENCE [LARGE SCALE GENOMIC DNA]</scope>
    <source>
        <strain evidence="4 5">San Diego</strain>
    </source>
</reference>
<dbReference type="Gene3D" id="1.10.287.1490">
    <property type="match status" value="1"/>
</dbReference>
<feature type="region of interest" description="Disordered" evidence="2">
    <location>
        <begin position="368"/>
        <end position="393"/>
    </location>
</feature>
<keyword evidence="5" id="KW-1185">Reference proteome</keyword>
<dbReference type="Gene3D" id="3.30.40.10">
    <property type="entry name" value="Zinc/RING finger domain, C3HC4 (zinc finger)"/>
    <property type="match status" value="1"/>
</dbReference>
<keyword evidence="1" id="KW-0863">Zinc-finger</keyword>
<dbReference type="GO" id="GO:0005776">
    <property type="term" value="C:autophagosome"/>
    <property type="evidence" value="ECO:0007669"/>
    <property type="project" value="TreeGrafter"/>
</dbReference>
<feature type="region of interest" description="Disordered" evidence="2">
    <location>
        <begin position="802"/>
        <end position="837"/>
    </location>
</feature>
<organism evidence="4 5">
    <name type="scientific">Tigriopus californicus</name>
    <name type="common">Marine copepod</name>
    <dbReference type="NCBI Taxonomy" id="6832"/>
    <lineage>
        <taxon>Eukaryota</taxon>
        <taxon>Metazoa</taxon>
        <taxon>Ecdysozoa</taxon>
        <taxon>Arthropoda</taxon>
        <taxon>Crustacea</taxon>
        <taxon>Multicrustacea</taxon>
        <taxon>Hexanauplia</taxon>
        <taxon>Copepoda</taxon>
        <taxon>Harpacticoida</taxon>
        <taxon>Harpacticidae</taxon>
        <taxon>Tigriopus</taxon>
    </lineage>
</organism>
<feature type="region of interest" description="Disordered" evidence="2">
    <location>
        <begin position="19"/>
        <end position="81"/>
    </location>
</feature>
<dbReference type="PROSITE" id="PS50157">
    <property type="entry name" value="ZINC_FINGER_C2H2_2"/>
    <property type="match status" value="1"/>
</dbReference>
<feature type="compositionally biased region" description="Basic and acidic residues" evidence="2">
    <location>
        <begin position="376"/>
        <end position="393"/>
    </location>
</feature>
<dbReference type="PANTHER" id="PTHR46753">
    <property type="entry name" value="FYVE AND COILED-COIL DOMAIN-CONTAINING PROTEIN 1"/>
    <property type="match status" value="1"/>
</dbReference>
<dbReference type="GO" id="GO:0005770">
    <property type="term" value="C:late endosome"/>
    <property type="evidence" value="ECO:0007669"/>
    <property type="project" value="TreeGrafter"/>
</dbReference>
<gene>
    <name evidence="4" type="ORF">TCAL_16553</name>
</gene>
<dbReference type="GO" id="GO:1901098">
    <property type="term" value="P:positive regulation of autophagosome maturation"/>
    <property type="evidence" value="ECO:0007669"/>
    <property type="project" value="TreeGrafter"/>
</dbReference>
<keyword evidence="1" id="KW-0862">Zinc</keyword>
<dbReference type="AlphaFoldDB" id="A0A553NBU2"/>
<accession>A0A553NBU2</accession>
<dbReference type="PANTHER" id="PTHR46753:SF2">
    <property type="entry name" value="FYVE AND COILED-COIL DOMAIN-CONTAINING PROTEIN 1"/>
    <property type="match status" value="1"/>
</dbReference>
<feature type="compositionally biased region" description="Polar residues" evidence="2">
    <location>
        <begin position="194"/>
        <end position="212"/>
    </location>
</feature>
<proteinExistence type="predicted"/>
<keyword evidence="1" id="KW-0479">Metal-binding</keyword>
<dbReference type="STRING" id="6832.A0A553NBU2"/>
<dbReference type="InterPro" id="IPR013087">
    <property type="entry name" value="Znf_C2H2_type"/>
</dbReference>
<comment type="caution">
    <text evidence="4">The sequence shown here is derived from an EMBL/GenBank/DDBJ whole genome shotgun (WGS) entry which is preliminary data.</text>
</comment>
<dbReference type="Proteomes" id="UP000318571">
    <property type="component" value="Chromosome 10"/>
</dbReference>